<dbReference type="Gene3D" id="3.30.565.10">
    <property type="entry name" value="Histidine kinase-like ATPase, C-terminal domain"/>
    <property type="match status" value="1"/>
</dbReference>
<gene>
    <name evidence="11" type="ORF">FYJ80_06215</name>
</gene>
<proteinExistence type="predicted"/>
<keyword evidence="12" id="KW-1185">Reference proteome</keyword>
<dbReference type="SMART" id="SM00387">
    <property type="entry name" value="HATPase_c"/>
    <property type="match status" value="1"/>
</dbReference>
<evidence type="ECO:0000259" key="10">
    <source>
        <dbReference type="PROSITE" id="PS50109"/>
    </source>
</evidence>
<evidence type="ECO:0000256" key="3">
    <source>
        <dbReference type="ARBA" id="ARBA00022553"/>
    </source>
</evidence>
<organism evidence="11 12">
    <name type="scientific">Bullifex porci</name>
    <dbReference type="NCBI Taxonomy" id="2606638"/>
    <lineage>
        <taxon>Bacteria</taxon>
        <taxon>Pseudomonadati</taxon>
        <taxon>Spirochaetota</taxon>
        <taxon>Spirochaetia</taxon>
        <taxon>Spirochaetales</taxon>
        <taxon>Spirochaetaceae</taxon>
        <taxon>Bullifex</taxon>
    </lineage>
</organism>
<evidence type="ECO:0000256" key="8">
    <source>
        <dbReference type="ARBA" id="ARBA00023012"/>
    </source>
</evidence>
<evidence type="ECO:0000256" key="4">
    <source>
        <dbReference type="ARBA" id="ARBA00022679"/>
    </source>
</evidence>
<dbReference type="Pfam" id="PF00512">
    <property type="entry name" value="HisKA"/>
    <property type="match status" value="1"/>
</dbReference>
<keyword evidence="4" id="KW-0808">Transferase</keyword>
<feature type="domain" description="Histidine kinase" evidence="10">
    <location>
        <begin position="234"/>
        <end position="436"/>
    </location>
</feature>
<name>A0A7X2PCJ1_9SPIO</name>
<keyword evidence="7" id="KW-0067">ATP-binding</keyword>
<dbReference type="EMBL" id="VUNN01000010">
    <property type="protein sequence ID" value="MSU06374.1"/>
    <property type="molecule type" value="Genomic_DNA"/>
</dbReference>
<keyword evidence="8" id="KW-0902">Two-component regulatory system</keyword>
<keyword evidence="6 11" id="KW-0418">Kinase</keyword>
<keyword evidence="9" id="KW-0472">Membrane</keyword>
<feature type="transmembrane region" description="Helical" evidence="9">
    <location>
        <begin position="186"/>
        <end position="210"/>
    </location>
</feature>
<dbReference type="Pfam" id="PF02518">
    <property type="entry name" value="HATPase_c"/>
    <property type="match status" value="1"/>
</dbReference>
<dbReference type="InterPro" id="IPR003661">
    <property type="entry name" value="HisK_dim/P_dom"/>
</dbReference>
<dbReference type="AlphaFoldDB" id="A0A7X2PCJ1"/>
<dbReference type="InterPro" id="IPR004358">
    <property type="entry name" value="Sig_transdc_His_kin-like_C"/>
</dbReference>
<dbReference type="InterPro" id="IPR036097">
    <property type="entry name" value="HisK_dim/P_sf"/>
</dbReference>
<dbReference type="PROSITE" id="PS50109">
    <property type="entry name" value="HIS_KIN"/>
    <property type="match status" value="1"/>
</dbReference>
<dbReference type="GO" id="GO:0000155">
    <property type="term" value="F:phosphorelay sensor kinase activity"/>
    <property type="evidence" value="ECO:0007669"/>
    <property type="project" value="InterPro"/>
</dbReference>
<dbReference type="PANTHER" id="PTHR43065">
    <property type="entry name" value="SENSOR HISTIDINE KINASE"/>
    <property type="match status" value="1"/>
</dbReference>
<comment type="caution">
    <text evidence="11">The sequence shown here is derived from an EMBL/GenBank/DDBJ whole genome shotgun (WGS) entry which is preliminary data.</text>
</comment>
<evidence type="ECO:0000256" key="5">
    <source>
        <dbReference type="ARBA" id="ARBA00022741"/>
    </source>
</evidence>
<accession>A0A7X2PCJ1</accession>
<sequence>MMKKKTKNRLISFFSRAKRERLIVIASLSIAFLALLTLVIVLASSLFITERLKLVNEIEKNFNNVVFELQRGNFNPYSFLSEKRVKGIALYDSRGSIMVSYGQVYNMLPIASISEEANKNEDNNIIRLNFKSNTMEYTRLLRVPLVISDVNYDGDSSRYFPSSLIDYTTIMYIAFDASSYLTSIKVLMFCTVVILLGILFLYVFVIRTYLENRRYKAQMVKQENLVNLGQAARTLTHEIKNPLSAITIQIALLKRQLKDSEYLEEVELISKEVQRLIQLTNRVSDFLKNPEGQPEEIDVVEMINSLIPLFSYEIKVLPESQKSATILFDRDRLRSVLENLLKNAIESCEGRDPKVEVEITLDRRNIYHIFIRDRGDGIKKGDTEKLFDPFFTTKIHGSGIGLSISRQFLRARGGDIKLYPRPDGGSVAEVTISKFSLVQELVLNGPTIKKKKGE</sequence>
<keyword evidence="5" id="KW-0547">Nucleotide-binding</keyword>
<dbReference type="SUPFAM" id="SSF55874">
    <property type="entry name" value="ATPase domain of HSP90 chaperone/DNA topoisomerase II/histidine kinase"/>
    <property type="match status" value="1"/>
</dbReference>
<dbReference type="Proteomes" id="UP000460549">
    <property type="component" value="Unassembled WGS sequence"/>
</dbReference>
<evidence type="ECO:0000256" key="9">
    <source>
        <dbReference type="SAM" id="Phobius"/>
    </source>
</evidence>
<keyword evidence="3" id="KW-0597">Phosphoprotein</keyword>
<evidence type="ECO:0000256" key="6">
    <source>
        <dbReference type="ARBA" id="ARBA00022777"/>
    </source>
</evidence>
<evidence type="ECO:0000313" key="11">
    <source>
        <dbReference type="EMBL" id="MSU06374.1"/>
    </source>
</evidence>
<keyword evidence="9" id="KW-0812">Transmembrane</keyword>
<dbReference type="PANTHER" id="PTHR43065:SF10">
    <property type="entry name" value="PEROXIDE STRESS-ACTIVATED HISTIDINE KINASE MAK3"/>
    <property type="match status" value="1"/>
</dbReference>
<evidence type="ECO:0000256" key="7">
    <source>
        <dbReference type="ARBA" id="ARBA00022840"/>
    </source>
</evidence>
<evidence type="ECO:0000256" key="2">
    <source>
        <dbReference type="ARBA" id="ARBA00012438"/>
    </source>
</evidence>
<keyword evidence="9" id="KW-1133">Transmembrane helix</keyword>
<dbReference type="PRINTS" id="PR00344">
    <property type="entry name" value="BCTRLSENSOR"/>
</dbReference>
<evidence type="ECO:0000256" key="1">
    <source>
        <dbReference type="ARBA" id="ARBA00000085"/>
    </source>
</evidence>
<dbReference type="InterPro" id="IPR036890">
    <property type="entry name" value="HATPase_C_sf"/>
</dbReference>
<reference evidence="11 12" key="1">
    <citation type="submission" date="2019-08" db="EMBL/GenBank/DDBJ databases">
        <title>In-depth cultivation of the pig gut microbiome towards novel bacterial diversity and tailored functional studies.</title>
        <authorList>
            <person name="Wylensek D."/>
            <person name="Hitch T.C.A."/>
            <person name="Clavel T."/>
        </authorList>
    </citation>
    <scope>NUCLEOTIDE SEQUENCE [LARGE SCALE GENOMIC DNA]</scope>
    <source>
        <strain evidence="11 12">NM-380-WT-3C1</strain>
    </source>
</reference>
<dbReference type="CDD" id="cd00082">
    <property type="entry name" value="HisKA"/>
    <property type="match status" value="1"/>
</dbReference>
<dbReference type="SMART" id="SM00388">
    <property type="entry name" value="HisKA"/>
    <property type="match status" value="1"/>
</dbReference>
<dbReference type="Gene3D" id="1.10.287.130">
    <property type="match status" value="1"/>
</dbReference>
<dbReference type="GO" id="GO:0005524">
    <property type="term" value="F:ATP binding"/>
    <property type="evidence" value="ECO:0007669"/>
    <property type="project" value="UniProtKB-KW"/>
</dbReference>
<dbReference type="EC" id="2.7.13.3" evidence="2"/>
<dbReference type="SUPFAM" id="SSF47384">
    <property type="entry name" value="Homodimeric domain of signal transducing histidine kinase"/>
    <property type="match status" value="1"/>
</dbReference>
<dbReference type="InterPro" id="IPR005467">
    <property type="entry name" value="His_kinase_dom"/>
</dbReference>
<protein>
    <recommendedName>
        <fullName evidence="2">histidine kinase</fullName>
        <ecNumber evidence="2">2.7.13.3</ecNumber>
    </recommendedName>
</protein>
<dbReference type="InterPro" id="IPR003594">
    <property type="entry name" value="HATPase_dom"/>
</dbReference>
<evidence type="ECO:0000313" key="12">
    <source>
        <dbReference type="Proteomes" id="UP000460549"/>
    </source>
</evidence>
<comment type="catalytic activity">
    <reaction evidence="1">
        <text>ATP + protein L-histidine = ADP + protein N-phospho-L-histidine.</text>
        <dbReference type="EC" id="2.7.13.3"/>
    </reaction>
</comment>